<proteinExistence type="predicted"/>
<reference evidence="1 2" key="1">
    <citation type="journal article" date="2018" name="Sci. Rep.">
        <title>Genomic signatures of local adaptation to the degree of environmental predictability in rotifers.</title>
        <authorList>
            <person name="Franch-Gras L."/>
            <person name="Hahn C."/>
            <person name="Garcia-Roger E.M."/>
            <person name="Carmona M.J."/>
            <person name="Serra M."/>
            <person name="Gomez A."/>
        </authorList>
    </citation>
    <scope>NUCLEOTIDE SEQUENCE [LARGE SCALE GENOMIC DNA]</scope>
    <source>
        <strain evidence="1">HYR1</strain>
    </source>
</reference>
<dbReference type="EMBL" id="REGN01001959">
    <property type="protein sequence ID" value="RNA31266.1"/>
    <property type="molecule type" value="Genomic_DNA"/>
</dbReference>
<evidence type="ECO:0000313" key="2">
    <source>
        <dbReference type="Proteomes" id="UP000276133"/>
    </source>
</evidence>
<accession>A0A3M7S640</accession>
<organism evidence="1 2">
    <name type="scientific">Brachionus plicatilis</name>
    <name type="common">Marine rotifer</name>
    <name type="synonym">Brachionus muelleri</name>
    <dbReference type="NCBI Taxonomy" id="10195"/>
    <lineage>
        <taxon>Eukaryota</taxon>
        <taxon>Metazoa</taxon>
        <taxon>Spiralia</taxon>
        <taxon>Gnathifera</taxon>
        <taxon>Rotifera</taxon>
        <taxon>Eurotatoria</taxon>
        <taxon>Monogononta</taxon>
        <taxon>Pseudotrocha</taxon>
        <taxon>Ploima</taxon>
        <taxon>Brachionidae</taxon>
        <taxon>Brachionus</taxon>
    </lineage>
</organism>
<name>A0A3M7S640_BRAPC</name>
<keyword evidence="2" id="KW-1185">Reference proteome</keyword>
<comment type="caution">
    <text evidence="1">The sequence shown here is derived from an EMBL/GenBank/DDBJ whole genome shotgun (WGS) entry which is preliminary data.</text>
</comment>
<sequence length="167" mass="19013">MGESFVSLSSSDDDLPTIEHFVVQQRIAELGGHTQQFLIYKHPGRFVAKIDKIEQRTKTDKNSRLVRMRIRLFQNFHQQHNPIEVEFCAGRGRSIATTGRLFAFAQAKKFAHVRDHTFGPLVLVFAKGLARTGALATELVVAADCFSSLAEMSPITFKYRWADWMQK</sequence>
<gene>
    <name evidence="1" type="ORF">BpHYR1_045599</name>
</gene>
<evidence type="ECO:0000313" key="1">
    <source>
        <dbReference type="EMBL" id="RNA31266.1"/>
    </source>
</evidence>
<protein>
    <submittedName>
        <fullName evidence="1">Uncharacterized protein</fullName>
    </submittedName>
</protein>
<dbReference type="AlphaFoldDB" id="A0A3M7S640"/>
<dbReference type="Proteomes" id="UP000276133">
    <property type="component" value="Unassembled WGS sequence"/>
</dbReference>